<comment type="caution">
    <text evidence="1">The sequence shown here is derived from an EMBL/GenBank/DDBJ whole genome shotgun (WGS) entry which is preliminary data.</text>
</comment>
<proteinExistence type="predicted"/>
<dbReference type="RefSeq" id="WP_408077502.1">
    <property type="nucleotide sequence ID" value="NZ_JBELQC010000001.1"/>
</dbReference>
<protein>
    <recommendedName>
        <fullName evidence="3">DUF3800 domain-containing protein</fullName>
    </recommendedName>
</protein>
<dbReference type="Proteomes" id="UP001629244">
    <property type="component" value="Unassembled WGS sequence"/>
</dbReference>
<sequence>MYLLYCDETNMEERSGDFLLYAGISIPPDTAQRLSEDIERARKRLKVAPDFHLKFNPGPPNLSHSEFIALKEEIIGKAEEHGVRLFAYVVLHDIAKNKGADEARRNGINTVLYHFDCYLNRKKNQGIVMLDRFNDKGNKIDGHTREKFSIGLLGLPYSKEKRLGNILGVHYSTIGQSQFCSLVDIVVGSLRFAINAHCRNQADHHATAGALLELLSPLFFREEQGWAASDKVSELGFSFSPKSIRNASYRGRYESLKTFLAQHGVETMQEITDRAHY</sequence>
<keyword evidence="2" id="KW-1185">Reference proteome</keyword>
<reference evidence="1 2" key="1">
    <citation type="submission" date="2024-06" db="EMBL/GenBank/DDBJ databases">
        <authorList>
            <person name="Kaempfer P."/>
            <person name="Viver T."/>
        </authorList>
    </citation>
    <scope>NUCLEOTIDE SEQUENCE [LARGE SCALE GENOMIC DNA]</scope>
    <source>
        <strain evidence="1 2">ST-64</strain>
    </source>
</reference>
<accession>A0ABW8YKZ1</accession>
<dbReference type="EMBL" id="JBELQC010000001">
    <property type="protein sequence ID" value="MFL9840567.1"/>
    <property type="molecule type" value="Genomic_DNA"/>
</dbReference>
<organism evidence="1 2">
    <name type="scientific">Sphingomonas plantiphila</name>
    <dbReference type="NCBI Taxonomy" id="3163295"/>
    <lineage>
        <taxon>Bacteria</taxon>
        <taxon>Pseudomonadati</taxon>
        <taxon>Pseudomonadota</taxon>
        <taxon>Alphaproteobacteria</taxon>
        <taxon>Sphingomonadales</taxon>
        <taxon>Sphingomonadaceae</taxon>
        <taxon>Sphingomonas</taxon>
    </lineage>
</organism>
<evidence type="ECO:0000313" key="1">
    <source>
        <dbReference type="EMBL" id="MFL9840567.1"/>
    </source>
</evidence>
<name>A0ABW8YKZ1_9SPHN</name>
<gene>
    <name evidence="1" type="ORF">ABS767_06290</name>
</gene>
<evidence type="ECO:0000313" key="2">
    <source>
        <dbReference type="Proteomes" id="UP001629244"/>
    </source>
</evidence>
<evidence type="ECO:0008006" key="3">
    <source>
        <dbReference type="Google" id="ProtNLM"/>
    </source>
</evidence>